<evidence type="ECO:0000256" key="13">
    <source>
        <dbReference type="ARBA" id="ARBA00023137"/>
    </source>
</evidence>
<keyword evidence="11 21" id="KW-1133">Transmembrane helix</keyword>
<evidence type="ECO:0000259" key="23">
    <source>
        <dbReference type="PROSITE" id="PS50011"/>
    </source>
</evidence>
<reference evidence="26" key="2">
    <citation type="submission" date="2020-10" db="UniProtKB">
        <authorList>
            <consortium name="WormBaseParasite"/>
        </authorList>
    </citation>
    <scope>IDENTIFICATION</scope>
</reference>
<feature type="region of interest" description="Disordered" evidence="20">
    <location>
        <begin position="1204"/>
        <end position="1236"/>
    </location>
</feature>
<dbReference type="GO" id="GO:0005524">
    <property type="term" value="F:ATP binding"/>
    <property type="evidence" value="ECO:0007669"/>
    <property type="project" value="UniProtKB-UniRule"/>
</dbReference>
<dbReference type="InterPro" id="IPR036179">
    <property type="entry name" value="Ig-like_dom_sf"/>
</dbReference>
<dbReference type="Pfam" id="PF07714">
    <property type="entry name" value="PK_Tyr_Ser-Thr"/>
    <property type="match status" value="1"/>
</dbReference>
<evidence type="ECO:0000256" key="10">
    <source>
        <dbReference type="ARBA" id="ARBA00022840"/>
    </source>
</evidence>
<dbReference type="PANTHER" id="PTHR24416:SF550">
    <property type="entry name" value="FIBROBLAST GROWTH FACTOR RECEPTOR HOMOLOG 1-RELATED"/>
    <property type="match status" value="1"/>
</dbReference>
<dbReference type="GO" id="GO:0005886">
    <property type="term" value="C:plasma membrane"/>
    <property type="evidence" value="ECO:0007669"/>
    <property type="project" value="TreeGrafter"/>
</dbReference>
<keyword evidence="13" id="KW-0829">Tyrosine-protein kinase</keyword>
<keyword evidence="7" id="KW-0677">Repeat</keyword>
<dbReference type="FunFam" id="1.10.510.10:FF:000554">
    <property type="entry name" value="Predicted protein"/>
    <property type="match status" value="1"/>
</dbReference>
<dbReference type="InterPro" id="IPR007110">
    <property type="entry name" value="Ig-like_dom"/>
</dbReference>
<protein>
    <recommendedName>
        <fullName evidence="2">receptor protein-tyrosine kinase</fullName>
        <ecNumber evidence="2">2.7.10.1</ecNumber>
    </recommendedName>
</protein>
<dbReference type="InterPro" id="IPR017441">
    <property type="entry name" value="Protein_kinase_ATP_BS"/>
</dbReference>
<feature type="region of interest" description="Disordered" evidence="20">
    <location>
        <begin position="287"/>
        <end position="336"/>
    </location>
</feature>
<dbReference type="FunFam" id="2.60.40.10:FF:001641">
    <property type="entry name" value="Myoblast growth factor receptor egl-15"/>
    <property type="match status" value="2"/>
</dbReference>
<dbReference type="PANTHER" id="PTHR24416">
    <property type="entry name" value="TYROSINE-PROTEIN KINASE RECEPTOR"/>
    <property type="match status" value="1"/>
</dbReference>
<keyword evidence="12 21" id="KW-0472">Membrane</keyword>
<dbReference type="InterPro" id="IPR013106">
    <property type="entry name" value="Ig_V-set"/>
</dbReference>
<feature type="domain" description="Ig-like" evidence="24">
    <location>
        <begin position="490"/>
        <end position="598"/>
    </location>
</feature>
<keyword evidence="10 19" id="KW-0067">ATP-binding</keyword>
<dbReference type="FunFam" id="2.60.40.10:FF:000020">
    <property type="entry name" value="Fibroblast growth factor receptor"/>
    <property type="match status" value="1"/>
</dbReference>
<evidence type="ECO:0000256" key="18">
    <source>
        <dbReference type="ARBA" id="ARBA00051243"/>
    </source>
</evidence>
<evidence type="ECO:0000256" key="17">
    <source>
        <dbReference type="ARBA" id="ARBA00023319"/>
    </source>
</evidence>
<dbReference type="SMART" id="SM00219">
    <property type="entry name" value="TyrKc"/>
    <property type="match status" value="1"/>
</dbReference>
<dbReference type="InterPro" id="IPR008266">
    <property type="entry name" value="Tyr_kinase_AS"/>
</dbReference>
<evidence type="ECO:0000256" key="20">
    <source>
        <dbReference type="SAM" id="MobiDB-lite"/>
    </source>
</evidence>
<keyword evidence="17" id="KW-0393">Immunoglobulin domain</keyword>
<dbReference type="PROSITE" id="PS50835">
    <property type="entry name" value="IG_LIKE"/>
    <property type="match status" value="3"/>
</dbReference>
<dbReference type="InterPro" id="IPR013098">
    <property type="entry name" value="Ig_I-set"/>
</dbReference>
<keyword evidence="14" id="KW-1015">Disulfide bond</keyword>
<dbReference type="EC" id="2.7.10.1" evidence="2"/>
<feature type="transmembrane region" description="Helical" evidence="21">
    <location>
        <begin position="620"/>
        <end position="643"/>
    </location>
</feature>
<comment type="catalytic activity">
    <reaction evidence="18">
        <text>L-tyrosyl-[protein] + ATP = O-phospho-L-tyrosyl-[protein] + ADP + H(+)</text>
        <dbReference type="Rhea" id="RHEA:10596"/>
        <dbReference type="Rhea" id="RHEA-COMP:10136"/>
        <dbReference type="Rhea" id="RHEA-COMP:20101"/>
        <dbReference type="ChEBI" id="CHEBI:15378"/>
        <dbReference type="ChEBI" id="CHEBI:30616"/>
        <dbReference type="ChEBI" id="CHEBI:46858"/>
        <dbReference type="ChEBI" id="CHEBI:61978"/>
        <dbReference type="ChEBI" id="CHEBI:456216"/>
        <dbReference type="EC" id="2.7.10.1"/>
    </reaction>
</comment>
<feature type="region of interest" description="Disordered" evidence="20">
    <location>
        <begin position="1046"/>
        <end position="1069"/>
    </location>
</feature>
<dbReference type="InterPro" id="IPR000719">
    <property type="entry name" value="Prot_kinase_dom"/>
</dbReference>
<evidence type="ECO:0000256" key="1">
    <source>
        <dbReference type="ARBA" id="ARBA00004167"/>
    </source>
</evidence>
<feature type="region of interest" description="Disordered" evidence="20">
    <location>
        <begin position="1250"/>
        <end position="1353"/>
    </location>
</feature>
<reference evidence="25" key="1">
    <citation type="journal article" date="2013" name="Genetics">
        <title>The draft genome and transcriptome of Panagrellus redivivus are shaped by the harsh demands of a free-living lifestyle.</title>
        <authorList>
            <person name="Srinivasan J."/>
            <person name="Dillman A.R."/>
            <person name="Macchietto M.G."/>
            <person name="Heikkinen L."/>
            <person name="Lakso M."/>
            <person name="Fracchia K.M."/>
            <person name="Antoshechkin I."/>
            <person name="Mortazavi A."/>
            <person name="Wong G."/>
            <person name="Sternberg P.W."/>
        </authorList>
    </citation>
    <scope>NUCLEOTIDE SEQUENCE [LARGE SCALE GENOMIC DNA]</scope>
    <source>
        <strain evidence="25">MT8872</strain>
    </source>
</reference>
<feature type="transmembrane region" description="Helical" evidence="21">
    <location>
        <begin position="789"/>
        <end position="806"/>
    </location>
</feature>
<keyword evidence="15" id="KW-0675">Receptor</keyword>
<dbReference type="InterPro" id="IPR020635">
    <property type="entry name" value="Tyr_kinase_cat_dom"/>
</dbReference>
<keyword evidence="16" id="KW-0325">Glycoprotein</keyword>
<evidence type="ECO:0000256" key="12">
    <source>
        <dbReference type="ARBA" id="ARBA00023136"/>
    </source>
</evidence>
<dbReference type="GO" id="GO:0004714">
    <property type="term" value="F:transmembrane receptor protein tyrosine kinase activity"/>
    <property type="evidence" value="ECO:0007669"/>
    <property type="project" value="UniProtKB-EC"/>
</dbReference>
<evidence type="ECO:0000256" key="6">
    <source>
        <dbReference type="ARBA" id="ARBA00022729"/>
    </source>
</evidence>
<keyword evidence="9" id="KW-0418">Kinase</keyword>
<feature type="compositionally biased region" description="Polar residues" evidence="20">
    <location>
        <begin position="252"/>
        <end position="261"/>
    </location>
</feature>
<organism evidence="25 26">
    <name type="scientific">Panagrellus redivivus</name>
    <name type="common">Microworm</name>
    <dbReference type="NCBI Taxonomy" id="6233"/>
    <lineage>
        <taxon>Eukaryota</taxon>
        <taxon>Metazoa</taxon>
        <taxon>Ecdysozoa</taxon>
        <taxon>Nematoda</taxon>
        <taxon>Chromadorea</taxon>
        <taxon>Rhabditida</taxon>
        <taxon>Tylenchina</taxon>
        <taxon>Panagrolaimomorpha</taxon>
        <taxon>Panagrolaimoidea</taxon>
        <taxon>Panagrolaimidae</taxon>
        <taxon>Panagrellus</taxon>
    </lineage>
</organism>
<accession>A0A7E4UST1</accession>
<evidence type="ECO:0000259" key="24">
    <source>
        <dbReference type="PROSITE" id="PS50835"/>
    </source>
</evidence>
<evidence type="ECO:0000256" key="4">
    <source>
        <dbReference type="ARBA" id="ARBA00022679"/>
    </source>
</evidence>
<evidence type="ECO:0000256" key="9">
    <source>
        <dbReference type="ARBA" id="ARBA00022777"/>
    </source>
</evidence>
<evidence type="ECO:0000256" key="7">
    <source>
        <dbReference type="ARBA" id="ARBA00022737"/>
    </source>
</evidence>
<evidence type="ECO:0000256" key="15">
    <source>
        <dbReference type="ARBA" id="ARBA00023170"/>
    </source>
</evidence>
<dbReference type="SMART" id="SM00409">
    <property type="entry name" value="IG"/>
    <property type="match status" value="3"/>
</dbReference>
<dbReference type="InterPro" id="IPR003598">
    <property type="entry name" value="Ig_sub2"/>
</dbReference>
<evidence type="ECO:0000256" key="8">
    <source>
        <dbReference type="ARBA" id="ARBA00022741"/>
    </source>
</evidence>
<dbReference type="InterPro" id="IPR011009">
    <property type="entry name" value="Kinase-like_dom_sf"/>
</dbReference>
<feature type="signal peptide" evidence="22">
    <location>
        <begin position="1"/>
        <end position="26"/>
    </location>
</feature>
<dbReference type="SMART" id="SM00408">
    <property type="entry name" value="IGc2"/>
    <property type="match status" value="3"/>
</dbReference>
<evidence type="ECO:0000256" key="19">
    <source>
        <dbReference type="PROSITE-ProRule" id="PRU10141"/>
    </source>
</evidence>
<dbReference type="PROSITE" id="PS00107">
    <property type="entry name" value="PROTEIN_KINASE_ATP"/>
    <property type="match status" value="1"/>
</dbReference>
<name>A0A7E4UST1_PANRE</name>
<feature type="domain" description="Ig-like" evidence="24">
    <location>
        <begin position="32"/>
        <end position="126"/>
    </location>
</feature>
<keyword evidence="4" id="KW-0808">Transferase</keyword>
<feature type="region of interest" description="Disordered" evidence="20">
    <location>
        <begin position="241"/>
        <end position="261"/>
    </location>
</feature>
<dbReference type="PROSITE" id="PS50011">
    <property type="entry name" value="PROTEIN_KINASE_DOM"/>
    <property type="match status" value="1"/>
</dbReference>
<feature type="domain" description="Protein kinase" evidence="23">
    <location>
        <begin position="725"/>
        <end position="1040"/>
    </location>
</feature>
<keyword evidence="8 19" id="KW-0547">Nucleotide-binding</keyword>
<evidence type="ECO:0000256" key="2">
    <source>
        <dbReference type="ARBA" id="ARBA00011902"/>
    </source>
</evidence>
<evidence type="ECO:0000256" key="16">
    <source>
        <dbReference type="ARBA" id="ARBA00023180"/>
    </source>
</evidence>
<evidence type="ECO:0000313" key="25">
    <source>
        <dbReference type="Proteomes" id="UP000492821"/>
    </source>
</evidence>
<keyword evidence="3" id="KW-0597">Phosphoprotein</keyword>
<feature type="region of interest" description="Disordered" evidence="20">
    <location>
        <begin position="1101"/>
        <end position="1183"/>
    </location>
</feature>
<evidence type="ECO:0000256" key="5">
    <source>
        <dbReference type="ARBA" id="ARBA00022692"/>
    </source>
</evidence>
<evidence type="ECO:0000256" key="3">
    <source>
        <dbReference type="ARBA" id="ARBA00022553"/>
    </source>
</evidence>
<dbReference type="SUPFAM" id="SSF56112">
    <property type="entry name" value="Protein kinase-like (PK-like)"/>
    <property type="match status" value="1"/>
</dbReference>
<dbReference type="Gene3D" id="3.30.200.20">
    <property type="entry name" value="Phosphorylase Kinase, domain 1"/>
    <property type="match status" value="1"/>
</dbReference>
<feature type="compositionally biased region" description="Polar residues" evidence="20">
    <location>
        <begin position="1333"/>
        <end position="1353"/>
    </location>
</feature>
<keyword evidence="25" id="KW-1185">Reference proteome</keyword>
<dbReference type="GO" id="GO:0043235">
    <property type="term" value="C:receptor complex"/>
    <property type="evidence" value="ECO:0007669"/>
    <property type="project" value="TreeGrafter"/>
</dbReference>
<comment type="subcellular location">
    <subcellularLocation>
        <location evidence="1">Membrane</location>
        <topology evidence="1">Single-pass membrane protein</topology>
    </subcellularLocation>
</comment>
<evidence type="ECO:0000313" key="26">
    <source>
        <dbReference type="WBParaSite" id="Pan_g12107.t1"/>
    </source>
</evidence>
<sequence>MRKSWMRLLGSILIFLVSQSISSVNATDASPPQFTQKHSARLNHFHYLGDSVKFKCMAHGKPAPKVHWYRNNVYLNYSYLHHMPRYDENEDEMMLEIKNIELRDKGTWHCRVWNNEGSVTRNFTLHIIDFCDFILKANVSVSELPLSCVCQWKMLKVERNEVDMSIVTDDVCKYFKKENENVILHRRTPCVGTCQPPTLSNAPDVSTVLYDNVLKYKDIANLTDGVPPEVILSQVSPNMPSVSNSSALPLPQGSTESSSEANKPIIIGINAKIEDMKEILERRPSALSNHLDTVDEADETENEEPITESDHIPTENAEAESITENANVVADEPLPSDKPAEIRALLTEQPDDEHEVDGTTLTSDDKVETTTRAGYWPGPRKLTNLAPYFRKVNFHGTEPVISPAGRTVVLSCKASGLPPPQIIWRKNDRELNEDSQRNTGSPYRFKKYTLEMQDVVESDSGVYYCEVFNKHGTIRHDFEVRIVDRSRSKPVMVPNVLMNQTVNVNQTANFTCKVMSETLPHFTWAKLLNINGSYINNSNPDEPRFNLLDAYFIPRARVYRDHRITVLSIKDVTIEDQGIYSCIAGNSLGLTMANATLTVNEFRPMTLPTEQLNPPSNFQFIIFIALVCLVLVIIAAIITYILYQRRQAKNRIQNLDDIGVLKRVVIRKKEPKDGEHYADLAANFEITVENVFRKHDSDVEYTGPADQLLYEVPTDEQWEIDRNLLERLTKIGEGAFGEVYKCTLKKNKDSRHGDLVAVKMLKEQATDKELITLVSEMQIFKIIGKHKNVLSLIGCSTGLGPLYVILELCRYGNLRDFLKSHCRDNSTAPSIMERCKSEDNCTYVEPDQVTEETPLDESIYSKIESQELVIKQLTLRDLVRFSTEIARGMQFLAAKKILHRDLAARNVLVADNYTMKISDFGLSRNLDNQSKNYYRKHGQGTLPVKWMAPESLDIEKHLYTMHSDVWSYGVTIWEIMSLGDQPYNNIQVAGLYEYLMSGKRMDCPRNCPEEVYNVMQSCWKWSPEERPSFGVIADYFDELMTWGTRNTSSTPSESSKSSKAAPDTPTFDESLVYDTPRAFVTPKAAPGMESFESFVRNHAENVREETPNDDSPLLNNRKSQLKTRYNRNRKPHSDRFYFNMETIQSQETETEAESEPNASETSRRSSDVQTNLLRNVPPREHEYVTMPPEHDYVTMHPEHDYVNGSAAVASNTPPKSSKTSLNRMHGIRNSHHSDSSTMDIELGAVVYSNTPSKKSSASNLSVHPTASASRTSSRNGFIQRSYSTESQTSSGRGGSSAMSSAEGLGGIGDLCQIEYTTLTTQPPPNNIAPMPTATPSTGLRSTSSKKSLNSIKR</sequence>
<dbReference type="PROSITE" id="PS00109">
    <property type="entry name" value="PROTEIN_KINASE_TYR"/>
    <property type="match status" value="1"/>
</dbReference>
<proteinExistence type="predicted"/>
<dbReference type="SUPFAM" id="SSF48726">
    <property type="entry name" value="Immunoglobulin"/>
    <property type="match status" value="3"/>
</dbReference>
<dbReference type="GO" id="GO:0009653">
    <property type="term" value="P:anatomical structure morphogenesis"/>
    <property type="evidence" value="ECO:0007669"/>
    <property type="project" value="UniProtKB-ARBA"/>
</dbReference>
<keyword evidence="6 22" id="KW-0732">Signal</keyword>
<keyword evidence="5 21" id="KW-0812">Transmembrane</keyword>
<evidence type="ECO:0000256" key="14">
    <source>
        <dbReference type="ARBA" id="ARBA00023157"/>
    </source>
</evidence>
<feature type="compositionally biased region" description="Polar residues" evidence="20">
    <location>
        <begin position="1208"/>
        <end position="1222"/>
    </location>
</feature>
<dbReference type="InterPro" id="IPR001245">
    <property type="entry name" value="Ser-Thr/Tyr_kinase_cat_dom"/>
</dbReference>
<dbReference type="InterPro" id="IPR050122">
    <property type="entry name" value="RTK"/>
</dbReference>
<feature type="compositionally biased region" description="Basic residues" evidence="20">
    <location>
        <begin position="1119"/>
        <end position="1132"/>
    </location>
</feature>
<dbReference type="WBParaSite" id="Pan_g12107.t1">
    <property type="protein sequence ID" value="Pan_g12107.t1"/>
    <property type="gene ID" value="Pan_g12107"/>
</dbReference>
<evidence type="ECO:0000256" key="21">
    <source>
        <dbReference type="SAM" id="Phobius"/>
    </source>
</evidence>
<evidence type="ECO:0000256" key="11">
    <source>
        <dbReference type="ARBA" id="ARBA00022989"/>
    </source>
</evidence>
<dbReference type="SMART" id="SM00406">
    <property type="entry name" value="IGv"/>
    <property type="match status" value="2"/>
</dbReference>
<dbReference type="Gene3D" id="2.60.40.10">
    <property type="entry name" value="Immunoglobulins"/>
    <property type="match status" value="3"/>
</dbReference>
<dbReference type="Pfam" id="PF07679">
    <property type="entry name" value="I-set"/>
    <property type="match status" value="3"/>
</dbReference>
<feature type="binding site" evidence="19">
    <location>
        <position position="759"/>
    </location>
    <ligand>
        <name>ATP</name>
        <dbReference type="ChEBI" id="CHEBI:30616"/>
    </ligand>
</feature>
<dbReference type="InterPro" id="IPR013783">
    <property type="entry name" value="Ig-like_fold"/>
</dbReference>
<feature type="chain" id="PRO_5028988393" description="receptor protein-tyrosine kinase" evidence="22">
    <location>
        <begin position="27"/>
        <end position="1353"/>
    </location>
</feature>
<feature type="compositionally biased region" description="Acidic residues" evidence="20">
    <location>
        <begin position="294"/>
        <end position="307"/>
    </location>
</feature>
<feature type="domain" description="Ig-like" evidence="24">
    <location>
        <begin position="387"/>
        <end position="481"/>
    </location>
</feature>
<feature type="compositionally biased region" description="Low complexity" evidence="20">
    <location>
        <begin position="1047"/>
        <end position="1062"/>
    </location>
</feature>
<evidence type="ECO:0000256" key="22">
    <source>
        <dbReference type="SAM" id="SignalP"/>
    </source>
</evidence>
<dbReference type="GO" id="GO:0007169">
    <property type="term" value="P:cell surface receptor protein tyrosine kinase signaling pathway"/>
    <property type="evidence" value="ECO:0007669"/>
    <property type="project" value="TreeGrafter"/>
</dbReference>
<feature type="compositionally biased region" description="Polar residues" evidence="20">
    <location>
        <begin position="1250"/>
        <end position="1288"/>
    </location>
</feature>
<dbReference type="InterPro" id="IPR003599">
    <property type="entry name" value="Ig_sub"/>
</dbReference>
<dbReference type="Proteomes" id="UP000492821">
    <property type="component" value="Unassembled WGS sequence"/>
</dbReference>
<dbReference type="Gene3D" id="1.10.510.10">
    <property type="entry name" value="Transferase(Phosphotransferase) domain 1"/>
    <property type="match status" value="1"/>
</dbReference>